<sequence length="318" mass="34973">TGAAAVPAQAANSSARMKPLLPSTTKTQKPASIEVDPAPAIVSIDDVTSGPVNAAPSASDDKYFADQYSCRSPPLFIVLITLAELSIFVYYWLSFKAQTIQTEQIYYSVTAGVEIAVDSPFIYRPDRRYEVWRFVLYMLLHAGWVHLLINLSVQLIVGLPLELVHGSWRVGCIYMSGVLAGSLSTSVFDSEVYLIGASGGVYALLTTHLANVMLNHRCMQFAWMRIAGVFITAGSDVALAFYNRYVQPKALPVSYVAHLAGALAGLTAGLLLLRNFEKKFHEHILWWTALVMYSACMLFAVLYNVFNIDGIATPEEIF</sequence>
<dbReference type="AlphaFoldDB" id="A0A1V9XJ78"/>
<evidence type="ECO:0000256" key="10">
    <source>
        <dbReference type="ARBA" id="ARBA00023136"/>
    </source>
</evidence>
<comment type="subcellular location">
    <subcellularLocation>
        <location evidence="2">Membrane</location>
        <topology evidence="2">Multi-pass membrane protein</topology>
    </subcellularLocation>
</comment>
<evidence type="ECO:0000259" key="13">
    <source>
        <dbReference type="Pfam" id="PF01694"/>
    </source>
</evidence>
<keyword evidence="5" id="KW-0645">Protease</keyword>
<feature type="transmembrane region" description="Helical" evidence="12">
    <location>
        <begin position="75"/>
        <end position="93"/>
    </location>
</feature>
<feature type="region of interest" description="Disordered" evidence="11">
    <location>
        <begin position="1"/>
        <end position="32"/>
    </location>
</feature>
<keyword evidence="9 12" id="KW-1133">Transmembrane helix</keyword>
<keyword evidence="7" id="KW-0378">Hydrolase</keyword>
<dbReference type="PANTHER" id="PTHR45840">
    <property type="entry name" value="RHOMBOID-RELATED PROTEIN"/>
    <property type="match status" value="1"/>
</dbReference>
<evidence type="ECO:0000256" key="4">
    <source>
        <dbReference type="ARBA" id="ARBA00013039"/>
    </source>
</evidence>
<comment type="caution">
    <text evidence="14">The sequence shown here is derived from an EMBL/GenBank/DDBJ whole genome shotgun (WGS) entry which is preliminary data.</text>
</comment>
<dbReference type="FunFam" id="1.20.1540.10:FF:000007">
    <property type="entry name" value="Rhomboid like 2"/>
    <property type="match status" value="1"/>
</dbReference>
<feature type="domain" description="Peptidase S54 rhomboid" evidence="13">
    <location>
        <begin position="130"/>
        <end position="274"/>
    </location>
</feature>
<dbReference type="GO" id="GO:0006508">
    <property type="term" value="P:proteolysis"/>
    <property type="evidence" value="ECO:0007669"/>
    <property type="project" value="UniProtKB-KW"/>
</dbReference>
<feature type="transmembrane region" description="Helical" evidence="12">
    <location>
        <begin position="285"/>
        <end position="306"/>
    </location>
</feature>
<dbReference type="OrthoDB" id="418595at2759"/>
<comment type="similarity">
    <text evidence="3">Belongs to the peptidase S54 family.</text>
</comment>
<feature type="transmembrane region" description="Helical" evidence="12">
    <location>
        <begin position="192"/>
        <end position="210"/>
    </location>
</feature>
<evidence type="ECO:0000256" key="3">
    <source>
        <dbReference type="ARBA" id="ARBA00009045"/>
    </source>
</evidence>
<name>A0A1V9XJ78_9ACAR</name>
<dbReference type="Gene3D" id="1.20.1540.10">
    <property type="entry name" value="Rhomboid-like"/>
    <property type="match status" value="1"/>
</dbReference>
<dbReference type="FunCoup" id="A0A1V9XJ78">
    <property type="interactions" value="319"/>
</dbReference>
<comment type="catalytic activity">
    <reaction evidence="1">
        <text>Cleaves type-1 transmembrane domains using a catalytic dyad composed of serine and histidine that are contributed by different transmembrane domains.</text>
        <dbReference type="EC" id="3.4.21.105"/>
    </reaction>
</comment>
<dbReference type="GO" id="GO:0004252">
    <property type="term" value="F:serine-type endopeptidase activity"/>
    <property type="evidence" value="ECO:0007669"/>
    <property type="project" value="InterPro"/>
</dbReference>
<feature type="transmembrane region" description="Helical" evidence="12">
    <location>
        <begin position="135"/>
        <end position="157"/>
    </location>
</feature>
<dbReference type="Pfam" id="PF01694">
    <property type="entry name" value="Rhomboid"/>
    <property type="match status" value="1"/>
</dbReference>
<dbReference type="InterPro" id="IPR035952">
    <property type="entry name" value="Rhomboid-like_sf"/>
</dbReference>
<dbReference type="PANTHER" id="PTHR45840:SF2">
    <property type="entry name" value="PROTEIN RHOMBOID-RELATED"/>
    <property type="match status" value="1"/>
</dbReference>
<feature type="non-terminal residue" evidence="14">
    <location>
        <position position="1"/>
    </location>
</feature>
<accession>A0A1V9XJ78</accession>
<evidence type="ECO:0000313" key="15">
    <source>
        <dbReference type="Proteomes" id="UP000192247"/>
    </source>
</evidence>
<evidence type="ECO:0000256" key="9">
    <source>
        <dbReference type="ARBA" id="ARBA00022989"/>
    </source>
</evidence>
<evidence type="ECO:0000256" key="12">
    <source>
        <dbReference type="SAM" id="Phobius"/>
    </source>
</evidence>
<evidence type="ECO:0000256" key="2">
    <source>
        <dbReference type="ARBA" id="ARBA00004141"/>
    </source>
</evidence>
<dbReference type="EMBL" id="MNPL01009708">
    <property type="protein sequence ID" value="OQR73567.1"/>
    <property type="molecule type" value="Genomic_DNA"/>
</dbReference>
<evidence type="ECO:0000256" key="5">
    <source>
        <dbReference type="ARBA" id="ARBA00022670"/>
    </source>
</evidence>
<dbReference type="GO" id="GO:0016020">
    <property type="term" value="C:membrane"/>
    <property type="evidence" value="ECO:0007669"/>
    <property type="project" value="UniProtKB-SubCell"/>
</dbReference>
<keyword evidence="15" id="KW-1185">Reference proteome</keyword>
<evidence type="ECO:0000256" key="6">
    <source>
        <dbReference type="ARBA" id="ARBA00022692"/>
    </source>
</evidence>
<gene>
    <name evidence="14" type="ORF">BIW11_09647</name>
</gene>
<reference evidence="14 15" key="1">
    <citation type="journal article" date="2017" name="Gigascience">
        <title>Draft genome of the honey bee ectoparasitic mite, Tropilaelaps mercedesae, is shaped by the parasitic life history.</title>
        <authorList>
            <person name="Dong X."/>
            <person name="Armstrong S.D."/>
            <person name="Xia D."/>
            <person name="Makepeace B.L."/>
            <person name="Darby A.C."/>
            <person name="Kadowaki T."/>
        </authorList>
    </citation>
    <scope>NUCLEOTIDE SEQUENCE [LARGE SCALE GENOMIC DNA]</scope>
    <source>
        <strain evidence="14">Wuxi-XJTLU</strain>
    </source>
</reference>
<evidence type="ECO:0000313" key="14">
    <source>
        <dbReference type="EMBL" id="OQR73567.1"/>
    </source>
</evidence>
<keyword evidence="10 12" id="KW-0472">Membrane</keyword>
<feature type="compositionally biased region" description="Low complexity" evidence="11">
    <location>
        <begin position="1"/>
        <end position="15"/>
    </location>
</feature>
<evidence type="ECO:0000256" key="1">
    <source>
        <dbReference type="ARBA" id="ARBA00000156"/>
    </source>
</evidence>
<evidence type="ECO:0000256" key="11">
    <source>
        <dbReference type="SAM" id="MobiDB-lite"/>
    </source>
</evidence>
<evidence type="ECO:0000256" key="8">
    <source>
        <dbReference type="ARBA" id="ARBA00022825"/>
    </source>
</evidence>
<feature type="transmembrane region" description="Helical" evidence="12">
    <location>
        <begin position="255"/>
        <end position="273"/>
    </location>
</feature>
<dbReference type="EC" id="3.4.21.105" evidence="4"/>
<feature type="transmembrane region" description="Helical" evidence="12">
    <location>
        <begin position="222"/>
        <end position="243"/>
    </location>
</feature>
<keyword evidence="8" id="KW-0720">Serine protease</keyword>
<proteinExistence type="inferred from homology"/>
<evidence type="ECO:0000256" key="7">
    <source>
        <dbReference type="ARBA" id="ARBA00022801"/>
    </source>
</evidence>
<dbReference type="STRING" id="418985.A0A1V9XJ78"/>
<protein>
    <recommendedName>
        <fullName evidence="4">rhomboid protease</fullName>
        <ecNumber evidence="4">3.4.21.105</ecNumber>
    </recommendedName>
</protein>
<keyword evidence="6 12" id="KW-0812">Transmembrane</keyword>
<dbReference type="SUPFAM" id="SSF144091">
    <property type="entry name" value="Rhomboid-like"/>
    <property type="match status" value="1"/>
</dbReference>
<dbReference type="InterPro" id="IPR022764">
    <property type="entry name" value="Peptidase_S54_rhomboid_dom"/>
</dbReference>
<dbReference type="InParanoid" id="A0A1V9XJ78"/>
<organism evidence="14 15">
    <name type="scientific">Tropilaelaps mercedesae</name>
    <dbReference type="NCBI Taxonomy" id="418985"/>
    <lineage>
        <taxon>Eukaryota</taxon>
        <taxon>Metazoa</taxon>
        <taxon>Ecdysozoa</taxon>
        <taxon>Arthropoda</taxon>
        <taxon>Chelicerata</taxon>
        <taxon>Arachnida</taxon>
        <taxon>Acari</taxon>
        <taxon>Parasitiformes</taxon>
        <taxon>Mesostigmata</taxon>
        <taxon>Gamasina</taxon>
        <taxon>Dermanyssoidea</taxon>
        <taxon>Laelapidae</taxon>
        <taxon>Tropilaelaps</taxon>
    </lineage>
</organism>
<dbReference type="InterPro" id="IPR051739">
    <property type="entry name" value="Rhomboid_IM_Serine_Proteases"/>
</dbReference>
<dbReference type="Proteomes" id="UP000192247">
    <property type="component" value="Unassembled WGS sequence"/>
</dbReference>